<evidence type="ECO:0000256" key="1">
    <source>
        <dbReference type="SAM" id="MobiDB-lite"/>
    </source>
</evidence>
<name>A0A3E2HHG0_SCYLI</name>
<dbReference type="STRING" id="5539.A0A3E2HHG0"/>
<feature type="compositionally biased region" description="Polar residues" evidence="1">
    <location>
        <begin position="92"/>
        <end position="104"/>
    </location>
</feature>
<comment type="caution">
    <text evidence="2">The sequence shown here is derived from an EMBL/GenBank/DDBJ whole genome shotgun (WGS) entry which is preliminary data.</text>
</comment>
<proteinExistence type="predicted"/>
<dbReference type="AlphaFoldDB" id="A0A3E2HHG0"/>
<feature type="region of interest" description="Disordered" evidence="1">
    <location>
        <begin position="309"/>
        <end position="328"/>
    </location>
</feature>
<gene>
    <name evidence="2" type="ORF">B7463_g3435</name>
</gene>
<feature type="non-terminal residue" evidence="2">
    <location>
        <position position="1"/>
    </location>
</feature>
<feature type="region of interest" description="Disordered" evidence="1">
    <location>
        <begin position="88"/>
        <end position="223"/>
    </location>
</feature>
<organism evidence="2 3">
    <name type="scientific">Scytalidium lignicola</name>
    <name type="common">Hyphomycete</name>
    <dbReference type="NCBI Taxonomy" id="5539"/>
    <lineage>
        <taxon>Eukaryota</taxon>
        <taxon>Fungi</taxon>
        <taxon>Dikarya</taxon>
        <taxon>Ascomycota</taxon>
        <taxon>Pezizomycotina</taxon>
        <taxon>Leotiomycetes</taxon>
        <taxon>Leotiomycetes incertae sedis</taxon>
        <taxon>Scytalidium</taxon>
    </lineage>
</organism>
<dbReference type="EMBL" id="NCSJ02000046">
    <property type="protein sequence ID" value="RFU32864.1"/>
    <property type="molecule type" value="Genomic_DNA"/>
</dbReference>
<evidence type="ECO:0000313" key="2">
    <source>
        <dbReference type="EMBL" id="RFU32864.1"/>
    </source>
</evidence>
<feature type="region of interest" description="Disordered" evidence="1">
    <location>
        <begin position="455"/>
        <end position="525"/>
    </location>
</feature>
<feature type="compositionally biased region" description="Low complexity" evidence="1">
    <location>
        <begin position="187"/>
        <end position="201"/>
    </location>
</feature>
<dbReference type="OMA" id="NNIPDWQ"/>
<feature type="compositionally biased region" description="Basic and acidic residues" evidence="1">
    <location>
        <begin position="105"/>
        <end position="117"/>
    </location>
</feature>
<reference evidence="2 3" key="1">
    <citation type="submission" date="2018-05" db="EMBL/GenBank/DDBJ databases">
        <title>Draft genome sequence of Scytalidium lignicola DSM 105466, a ubiquitous saprotrophic fungus.</title>
        <authorList>
            <person name="Buettner E."/>
            <person name="Gebauer A.M."/>
            <person name="Hofrichter M."/>
            <person name="Liers C."/>
            <person name="Kellner H."/>
        </authorList>
    </citation>
    <scope>NUCLEOTIDE SEQUENCE [LARGE SCALE GENOMIC DNA]</scope>
    <source>
        <strain evidence="2 3">DSM 105466</strain>
    </source>
</reference>
<feature type="compositionally biased region" description="Polar residues" evidence="1">
    <location>
        <begin position="125"/>
        <end position="155"/>
    </location>
</feature>
<feature type="non-terminal residue" evidence="2">
    <location>
        <position position="542"/>
    </location>
</feature>
<protein>
    <submittedName>
        <fullName evidence="2">Uncharacterized protein</fullName>
    </submittedName>
</protein>
<feature type="region of interest" description="Disordered" evidence="1">
    <location>
        <begin position="366"/>
        <end position="386"/>
    </location>
</feature>
<sequence>MDKLLPDLSGYQTNNDIRVSARDGAGTFGLILPRPQPSSAAMAAASMGFSTIDALQNLATSVPNWNQQLDNLNGQIADRQAELARLDERGTSLKSLRNKGSTESLRPKEGNENPFHSDEDDNILKQPQINEPNTPRQSTSFDSPRQNTSPTSPSAERSKTKPPHEFQLQTPSPKAHSNPRQFPGTLPRQSGQPTPPSQSTSRPPPAAVLRKRKTDSLVSGESAAPKYRTRSMIIVYYDSAVQTAFEELVKFISASRNAMRKGKMAAKMAEIQRAVESEADQEAESEEGEDLDGVNFKALRGPLRAARDKVTAHGLDPGTTSSEKRLQPDIEKLSQIPNATLDLSPDPSADPDLPMPKLRFVSTRRMGPTRDGLTSTSGASPLPGQRLGGMLQGFRRGGMNDVPDIFDELDTGLEYCQVQCERAAHQFLRDGECATEVENIKGRLREVKSKAEKEIEKLKSSGSHAVKSKTNSKKEKETDDEEASKNLEAAGNGITPATQGATVDDEKDDMLRQLEVDDVEVDGDEEIEVPQLVWKKARDMVH</sequence>
<feature type="compositionally biased region" description="Acidic residues" evidence="1">
    <location>
        <begin position="516"/>
        <end position="525"/>
    </location>
</feature>
<dbReference type="OrthoDB" id="3886346at2759"/>
<accession>A0A3E2HHG0</accession>
<evidence type="ECO:0000313" key="3">
    <source>
        <dbReference type="Proteomes" id="UP000258309"/>
    </source>
</evidence>
<keyword evidence="3" id="KW-1185">Reference proteome</keyword>
<dbReference type="Proteomes" id="UP000258309">
    <property type="component" value="Unassembled WGS sequence"/>
</dbReference>